<organism evidence="9 10">
    <name type="scientific">Paenibacillus thailandensis</name>
    <dbReference type="NCBI Taxonomy" id="393250"/>
    <lineage>
        <taxon>Bacteria</taxon>
        <taxon>Bacillati</taxon>
        <taxon>Bacillota</taxon>
        <taxon>Bacilli</taxon>
        <taxon>Bacillales</taxon>
        <taxon>Paenibacillaceae</taxon>
        <taxon>Paenibacillus</taxon>
    </lineage>
</organism>
<keyword evidence="4" id="KW-0732">Signal</keyword>
<dbReference type="InterPro" id="IPR013189">
    <property type="entry name" value="Glyco_hydro_32_C"/>
</dbReference>
<evidence type="ECO:0000256" key="1">
    <source>
        <dbReference type="ARBA" id="ARBA00009902"/>
    </source>
</evidence>
<evidence type="ECO:0000313" key="10">
    <source>
        <dbReference type="Proteomes" id="UP001597493"/>
    </source>
</evidence>
<comment type="caution">
    <text evidence="9">The sequence shown here is derived from an EMBL/GenBank/DDBJ whole genome shotgun (WGS) entry which is preliminary data.</text>
</comment>
<evidence type="ECO:0000259" key="5">
    <source>
        <dbReference type="Pfam" id="PF00251"/>
    </source>
</evidence>
<dbReference type="CDD" id="cd18622">
    <property type="entry name" value="GH32_Inu-like"/>
    <property type="match status" value="1"/>
</dbReference>
<dbReference type="InterPro" id="IPR013320">
    <property type="entry name" value="ConA-like_dom_sf"/>
</dbReference>
<name>A0ABW5QSJ1_9BACL</name>
<reference evidence="10" key="1">
    <citation type="journal article" date="2019" name="Int. J. Syst. Evol. Microbiol.">
        <title>The Global Catalogue of Microorganisms (GCM) 10K type strain sequencing project: providing services to taxonomists for standard genome sequencing and annotation.</title>
        <authorList>
            <consortium name="The Broad Institute Genomics Platform"/>
            <consortium name="The Broad Institute Genome Sequencing Center for Infectious Disease"/>
            <person name="Wu L."/>
            <person name="Ma J."/>
        </authorList>
    </citation>
    <scope>NUCLEOTIDE SEQUENCE [LARGE SCALE GENOMIC DNA]</scope>
    <source>
        <strain evidence="10">TISTR 1827</strain>
    </source>
</reference>
<dbReference type="Gene3D" id="2.115.10.20">
    <property type="entry name" value="Glycosyl hydrolase domain, family 43"/>
    <property type="match status" value="1"/>
</dbReference>
<sequence length="1271" mass="138116">MNAKLVQCFSVLMTVLLVTFSAAAAAVLPTGGRNAEAAALDTNTQTEEGPAIFESASNIHTNLTGWQVRGAGRMEATQEGLLLTSDEKENVMAISGVASDNFIYEADVKVIDPEADATLVFRSNADGWASYMLQIVPNAQLIRLRDAAGDSGLKEERQVALHKGEIYHLKVIADGSSLKVYWDGRYKPIIDVKDAAYAKGLLGLNVYNGSALFQNIKVSELNANLGSTASKAGEWEPDLKGLEGRATDEPAVQVFDRQGTDIVYEGDIAFDEGQSEAALAFRMSSDGSAGYLAALVKDGDGIAVQLKKADGTVIAASARIYPSLQGVRHHLEIIAKGNRITVFVDGYGDAAVQAADNSYAQGYAGLAVLSGHAYFQNVYMTASSDYYTEKYRPDYHYTPARGSASDPNGLVYYEGEYHLFHQDGGTWAHAVSEDLVHWKRLPTALPWNELGHVWSGSAVADLNNDSGLFGGSGGSGLLAYYTSYNPDAYNGNQRIGLAYSTDRGRTWHYSKEHPIVIDNPGKQGEDPGGWDFRDPKVVRDEANGRWVMVVSGGDHIRFYTSTNLISWTFTDSFGYGDYVRGGVWECPDLFELTVEGSAEKKWVLMISTGANPATQGSDAEYFVGQLTAEGKFINDNPAGKVLKTDYGKEFYASMSFSNMPDNRRIMIAWMTNWDYPFAFPTVGWKGQLTVPREVKLRNTGDGPRLVQAPIQELGSLRSKLFQSENLWADSQMSDPLAGLTSGAYEIEAEIEIPADSSATEIGFNVREGANGDRTTIGYRIAEQRVFIDRSLSGATDFSSLFSTLHEAPLQPAANRIKMNILVDESSVEAFANDGEVVFSDVIFPDPASLGMSFYAEGGPVKIISLRVHALADAWNDRDEAAAVVMDTSARELSVGQSDTLYAAIDGKRSALDDNEEQLLQWNSSDSSIARIVSAGNGQATVQAEGEGEAVITVSTRDGRASASAAIRVYDGEFVTNLTGWKRDRSSSSWITTKDGIRGSYASDANYVARETAGNFIYEADMTLGSDGGAGSILFRASEDGRSGYYFNLDPNMKAFRLFYKIGGYFEDRMVIGRVPAFIQRGTAYHVKIEANGPHIQIYVNGQSVIDVMDGTFAEGHFGVNVFGGQAVYQNVQATDRQEAGLTSAVLSNEASGRSLYAAENQNGEPVTVHRESLTAWVFVPTGDEHGSYSIRMEGGKALDLNTSENKIQLYDYLGYNNQRWVVKRNENGTATITSVHNGKALEVSEDGTALALNDPIAGLDRQQWSMSAELR</sequence>
<dbReference type="InterPro" id="IPR035992">
    <property type="entry name" value="Ricin_B-like_lectins"/>
</dbReference>
<comment type="similarity">
    <text evidence="1">Belongs to the glycosyl hydrolase 32 family.</text>
</comment>
<evidence type="ECO:0000259" key="6">
    <source>
        <dbReference type="Pfam" id="PF06439"/>
    </source>
</evidence>
<feature type="domain" description="3-keto-alpha-glucoside-1,2-lyase/3-keto-2-hydroxy-glucal hydratase" evidence="6">
    <location>
        <begin position="969"/>
        <end position="1132"/>
    </location>
</feature>
<dbReference type="Gene3D" id="2.80.10.50">
    <property type="match status" value="1"/>
</dbReference>
<feature type="domain" description="Glycosyl hydrolase family 32 N-terminal" evidence="5">
    <location>
        <begin position="396"/>
        <end position="709"/>
    </location>
</feature>
<dbReference type="RefSeq" id="WP_379270083.1">
    <property type="nucleotide sequence ID" value="NZ_JBHUGT010000037.1"/>
</dbReference>
<dbReference type="SUPFAM" id="SSF75005">
    <property type="entry name" value="Arabinanase/levansucrase/invertase"/>
    <property type="match status" value="1"/>
</dbReference>
<dbReference type="Gene3D" id="2.60.40.1080">
    <property type="match status" value="1"/>
</dbReference>
<dbReference type="Proteomes" id="UP001597493">
    <property type="component" value="Unassembled WGS sequence"/>
</dbReference>
<dbReference type="InterPro" id="IPR023296">
    <property type="entry name" value="Glyco_hydro_beta-prop_sf"/>
</dbReference>
<dbReference type="SUPFAM" id="SSF49899">
    <property type="entry name" value="Concanavalin A-like lectins/glucanases"/>
    <property type="match status" value="1"/>
</dbReference>
<dbReference type="Gene3D" id="2.60.120.560">
    <property type="entry name" value="Exo-inulinase, domain 1"/>
    <property type="match status" value="4"/>
</dbReference>
<dbReference type="Pfam" id="PF14200">
    <property type="entry name" value="RicinB_lectin_2"/>
    <property type="match status" value="1"/>
</dbReference>
<dbReference type="Pfam" id="PF08244">
    <property type="entry name" value="Glyco_hydro_32C"/>
    <property type="match status" value="1"/>
</dbReference>
<feature type="domain" description="Glycosyl hydrolase family 32 C-terminal" evidence="7">
    <location>
        <begin position="713"/>
        <end position="868"/>
    </location>
</feature>
<dbReference type="Pfam" id="PF06439">
    <property type="entry name" value="3keto-disac_hyd"/>
    <property type="match status" value="2"/>
</dbReference>
<feature type="signal peptide" evidence="4">
    <location>
        <begin position="1"/>
        <end position="24"/>
    </location>
</feature>
<dbReference type="EMBL" id="JBHUMY010000003">
    <property type="protein sequence ID" value="MFD2659391.1"/>
    <property type="molecule type" value="Genomic_DNA"/>
</dbReference>
<keyword evidence="3" id="KW-0326">Glycosidase</keyword>
<feature type="chain" id="PRO_5045498198" evidence="4">
    <location>
        <begin position="25"/>
        <end position="1271"/>
    </location>
</feature>
<feature type="domain" description="Ricin B lectin" evidence="8">
    <location>
        <begin position="1216"/>
        <end position="1267"/>
    </location>
</feature>
<evidence type="ECO:0000259" key="7">
    <source>
        <dbReference type="Pfam" id="PF08244"/>
    </source>
</evidence>
<keyword evidence="2" id="KW-0378">Hydrolase</keyword>
<dbReference type="SMART" id="SM00640">
    <property type="entry name" value="Glyco_32"/>
    <property type="match status" value="1"/>
</dbReference>
<accession>A0ABW5QSJ1</accession>
<dbReference type="PANTHER" id="PTHR42800">
    <property type="entry name" value="EXOINULINASE INUD (AFU_ORTHOLOGUE AFUA_5G00480)"/>
    <property type="match status" value="1"/>
</dbReference>
<dbReference type="InterPro" id="IPR000772">
    <property type="entry name" value="Ricin_B_lectin"/>
</dbReference>
<evidence type="ECO:0000256" key="3">
    <source>
        <dbReference type="ARBA" id="ARBA00023295"/>
    </source>
</evidence>
<evidence type="ECO:0000259" key="8">
    <source>
        <dbReference type="Pfam" id="PF14200"/>
    </source>
</evidence>
<dbReference type="SUPFAM" id="SSF50370">
    <property type="entry name" value="Ricin B-like lectins"/>
    <property type="match status" value="1"/>
</dbReference>
<dbReference type="PROSITE" id="PS50231">
    <property type="entry name" value="RICIN_B_LECTIN"/>
    <property type="match status" value="1"/>
</dbReference>
<proteinExistence type="inferred from homology"/>
<evidence type="ECO:0000256" key="4">
    <source>
        <dbReference type="SAM" id="SignalP"/>
    </source>
</evidence>
<evidence type="ECO:0000256" key="2">
    <source>
        <dbReference type="ARBA" id="ARBA00022801"/>
    </source>
</evidence>
<dbReference type="InterPro" id="IPR010496">
    <property type="entry name" value="AL/BT2_dom"/>
</dbReference>
<dbReference type="PANTHER" id="PTHR42800:SF1">
    <property type="entry name" value="EXOINULINASE INUD (AFU_ORTHOLOGUE AFUA_5G00480)"/>
    <property type="match status" value="1"/>
</dbReference>
<keyword evidence="10" id="KW-1185">Reference proteome</keyword>
<feature type="domain" description="3-keto-alpha-glucoside-1,2-lyase/3-keto-2-hydroxy-glucal hydratase" evidence="6">
    <location>
        <begin position="61"/>
        <end position="218"/>
    </location>
</feature>
<protein>
    <submittedName>
        <fullName evidence="9">GH32 C-terminal domain-containing protein</fullName>
    </submittedName>
</protein>
<dbReference type="InterPro" id="IPR013148">
    <property type="entry name" value="Glyco_hydro_32_N"/>
</dbReference>
<dbReference type="CDD" id="cd00161">
    <property type="entry name" value="beta-trefoil_Ricin-like"/>
    <property type="match status" value="1"/>
</dbReference>
<evidence type="ECO:0000313" key="9">
    <source>
        <dbReference type="EMBL" id="MFD2659391.1"/>
    </source>
</evidence>
<dbReference type="Pfam" id="PF00251">
    <property type="entry name" value="Glyco_hydro_32N"/>
    <property type="match status" value="1"/>
</dbReference>
<dbReference type="InterPro" id="IPR001362">
    <property type="entry name" value="Glyco_hydro_32"/>
</dbReference>
<gene>
    <name evidence="9" type="ORF">ACFSW5_03830</name>
</gene>